<sequence>MQVGDPFRITLAMTFDEPVISTDGTTYRRYFDDQPNQFLLSAQVGDTEIEHVVQATVLPTDGTTLVVGDGTLYREFVDDPEPPRTPEDFLAVIAPGTTTDPANGQELWLRAQIYLDDPAGQLIGDLNLDDEATFIPVEGGQASARFGRFREGPVNFDADIYGVPTSVTLNSIDPAEVFSTEGLAAIGYPLNSGGGGGGTGCFAFA</sequence>
<reference evidence="2" key="1">
    <citation type="submission" date="2015-12" db="EMBL/GenBank/DDBJ databases">
        <title>Complete Genome Sequence of Azospirillum thiophilum BV-S.</title>
        <authorList>
            <person name="Fomenkov A."/>
            <person name="Vincze T."/>
            <person name="Grabovich M."/>
            <person name="Dubinina G."/>
            <person name="Orlova M."/>
            <person name="Belousova E."/>
            <person name="Roberts R.J."/>
        </authorList>
    </citation>
    <scope>NUCLEOTIDE SEQUENCE [LARGE SCALE GENOMIC DNA]</scope>
    <source>
        <strain evidence="2">BV-S</strain>
    </source>
</reference>
<accession>A0AAC8W203</accession>
<name>A0AAC8W203_9PROT</name>
<reference evidence="1 2" key="2">
    <citation type="journal article" date="2016" name="Genome Announc.">
        <title>Complete Genome Sequence of a Strain of Azospirillum thiophilum Isolated from a Sulfide Spring.</title>
        <authorList>
            <person name="Fomenkov A."/>
            <person name="Vincze T."/>
            <person name="Grabovich M."/>
            <person name="Anton B.P."/>
            <person name="Dubinina G."/>
            <person name="Orlova M."/>
            <person name="Belousova E."/>
            <person name="Roberts R.J."/>
        </authorList>
    </citation>
    <scope>NUCLEOTIDE SEQUENCE [LARGE SCALE GENOMIC DNA]</scope>
    <source>
        <strain evidence="1 2">BV-S</strain>
    </source>
</reference>
<protein>
    <submittedName>
        <fullName evidence="1">Uncharacterized protein</fullName>
    </submittedName>
</protein>
<dbReference type="EMBL" id="CP012403">
    <property type="protein sequence ID" value="ALG73460.1"/>
    <property type="molecule type" value="Genomic_DNA"/>
</dbReference>
<proteinExistence type="predicted"/>
<organism evidence="1 2">
    <name type="scientific">Azospirillum thiophilum</name>
    <dbReference type="NCBI Taxonomy" id="528244"/>
    <lineage>
        <taxon>Bacteria</taxon>
        <taxon>Pseudomonadati</taxon>
        <taxon>Pseudomonadota</taxon>
        <taxon>Alphaproteobacteria</taxon>
        <taxon>Rhodospirillales</taxon>
        <taxon>Azospirillaceae</taxon>
        <taxon>Azospirillum</taxon>
    </lineage>
</organism>
<evidence type="ECO:0000313" key="1">
    <source>
        <dbReference type="EMBL" id="ALG73460.1"/>
    </source>
</evidence>
<dbReference type="KEGG" id="ati:AL072_20800"/>
<evidence type="ECO:0000313" key="2">
    <source>
        <dbReference type="Proteomes" id="UP000069935"/>
    </source>
</evidence>
<keyword evidence="2" id="KW-1185">Reference proteome</keyword>
<gene>
    <name evidence="1" type="ORF">AL072_20800</name>
</gene>
<dbReference type="AlphaFoldDB" id="A0AAC8W203"/>
<dbReference type="Proteomes" id="UP000069935">
    <property type="component" value="Chromosome 3"/>
</dbReference>